<dbReference type="PANTHER" id="PTHR45862">
    <property type="entry name" value="PROTEIN SGT1 HOMOLOG"/>
    <property type="match status" value="1"/>
</dbReference>
<dbReference type="AlphaFoldDB" id="A0A517N743"/>
<keyword evidence="2" id="KW-0732">Signal</keyword>
<feature type="signal peptide" evidence="2">
    <location>
        <begin position="1"/>
        <end position="22"/>
    </location>
</feature>
<dbReference type="InterPro" id="IPR019734">
    <property type="entry name" value="TPR_rpt"/>
</dbReference>
<dbReference type="KEGG" id="rlc:K227x_13460"/>
<dbReference type="RefSeq" id="WP_145168750.1">
    <property type="nucleotide sequence ID" value="NZ_CP036525.1"/>
</dbReference>
<accession>A0A517N743</accession>
<keyword evidence="1" id="KW-0802">TPR repeat</keyword>
<dbReference type="Proteomes" id="UP000318538">
    <property type="component" value="Chromosome"/>
</dbReference>
<evidence type="ECO:0000256" key="1">
    <source>
        <dbReference type="PROSITE-ProRule" id="PRU00339"/>
    </source>
</evidence>
<feature type="repeat" description="TPR" evidence="1">
    <location>
        <begin position="435"/>
        <end position="468"/>
    </location>
</feature>
<reference evidence="3 4" key="1">
    <citation type="submission" date="2019-02" db="EMBL/GenBank/DDBJ databases">
        <title>Deep-cultivation of Planctomycetes and their phenomic and genomic characterization uncovers novel biology.</title>
        <authorList>
            <person name="Wiegand S."/>
            <person name="Jogler M."/>
            <person name="Boedeker C."/>
            <person name="Pinto D."/>
            <person name="Vollmers J."/>
            <person name="Rivas-Marin E."/>
            <person name="Kohn T."/>
            <person name="Peeters S.H."/>
            <person name="Heuer A."/>
            <person name="Rast P."/>
            <person name="Oberbeckmann S."/>
            <person name="Bunk B."/>
            <person name="Jeske O."/>
            <person name="Meyerdierks A."/>
            <person name="Storesund J.E."/>
            <person name="Kallscheuer N."/>
            <person name="Luecker S."/>
            <person name="Lage O.M."/>
            <person name="Pohl T."/>
            <person name="Merkel B.J."/>
            <person name="Hornburger P."/>
            <person name="Mueller R.-W."/>
            <person name="Bruemmer F."/>
            <person name="Labrenz M."/>
            <person name="Spormann A.M."/>
            <person name="Op den Camp H."/>
            <person name="Overmann J."/>
            <person name="Amann R."/>
            <person name="Jetten M.S.M."/>
            <person name="Mascher T."/>
            <person name="Medema M.H."/>
            <person name="Devos D.P."/>
            <person name="Kaster A.-K."/>
            <person name="Ovreas L."/>
            <person name="Rohde M."/>
            <person name="Galperin M.Y."/>
            <person name="Jogler C."/>
        </authorList>
    </citation>
    <scope>NUCLEOTIDE SEQUENCE [LARGE SCALE GENOMIC DNA]</scope>
    <source>
        <strain evidence="3 4">K22_7</strain>
    </source>
</reference>
<feature type="chain" id="PRO_5022049083" evidence="2">
    <location>
        <begin position="23"/>
        <end position="805"/>
    </location>
</feature>
<sequence precursor="true">MTCPNRVIALMICIVSSSVCLAQDVIEPTGIEQLLAQSDHDLALQACLIGIQQHPDETEYWRLQAQALRGLGRIGDIPAAVSPAIELHPRDSGLILQRAIAYKNLGKIDEMTSDAQSMVRLGDGLGYVLLAQLAQSNGDRLTEIRCYTRLMETYPDSPDLAEWQFSRAQQLAAIHLLDWAFADVTASNQASPAPLKVLLLGELHARAEHWEKAEAMLAEFNTMTDKHYVGEVRRLSVLMDMNEVDKVTMLLQQYQQKYAGSDQAAHVADVQEWLDERNALKEQLRTAGKANHRPDGFETAEEMTAGEKRMQELARATDPAERQELKERLIHHAQLGMVLSNAEYADVMLKTLGNLQAKFVMTSQDRAREATVKAWLQMQSDDYVAAAATAKDAIRLDANSADAYRVAASIDFMTDDMQDALAAAEMSVQLDPLNSLNYGYLGLIQTDLGNPAAALKALNQAHHLDPSNEWIAALMVRFADSVGLHEAAILYHGSLRKGIYVESMLERCEMLLSAGLPQLATPDAIEYAEATEDHDEAEVASVVARGMHAWYEQTIAFGTGGPNMSNVLKALERAVGTNPDNARLLMLQSDALRRDGQYAESLAIAEQLLSRGADFAVLFQHIANLQLALGDLAGAVATNEAIQQITYEDDESVSIQKEIATVVALASELVQTLTEVEFTSDTGTAMGNLLASPDDTPQAFKADYAVKLSEFYEGIRPETKGVTLKPEQTDLRIEVTTTQELREQDPVIFNFDHQLAQVANELQDGLYWFTVRCKNPETDSGPSFGYFVKTENGWRLFPEPWAIRE</sequence>
<dbReference type="SUPFAM" id="SSF48452">
    <property type="entry name" value="TPR-like"/>
    <property type="match status" value="2"/>
</dbReference>
<dbReference type="SMART" id="SM00028">
    <property type="entry name" value="TPR"/>
    <property type="match status" value="4"/>
</dbReference>
<dbReference type="InterPro" id="IPR011990">
    <property type="entry name" value="TPR-like_helical_dom_sf"/>
</dbReference>
<dbReference type="Gene3D" id="1.25.40.10">
    <property type="entry name" value="Tetratricopeptide repeat domain"/>
    <property type="match status" value="3"/>
</dbReference>
<evidence type="ECO:0000313" key="4">
    <source>
        <dbReference type="Proteomes" id="UP000318538"/>
    </source>
</evidence>
<keyword evidence="4" id="KW-1185">Reference proteome</keyword>
<dbReference type="PROSITE" id="PS50005">
    <property type="entry name" value="TPR"/>
    <property type="match status" value="1"/>
</dbReference>
<dbReference type="GO" id="GO:0051087">
    <property type="term" value="F:protein-folding chaperone binding"/>
    <property type="evidence" value="ECO:0007669"/>
    <property type="project" value="InterPro"/>
</dbReference>
<evidence type="ECO:0000256" key="2">
    <source>
        <dbReference type="SAM" id="SignalP"/>
    </source>
</evidence>
<dbReference type="EMBL" id="CP036525">
    <property type="protein sequence ID" value="QDT02967.1"/>
    <property type="molecule type" value="Genomic_DNA"/>
</dbReference>
<evidence type="ECO:0000313" key="3">
    <source>
        <dbReference type="EMBL" id="QDT02967.1"/>
    </source>
</evidence>
<proteinExistence type="predicted"/>
<protein>
    <submittedName>
        <fullName evidence="3">Tetratricopeptide repeat protein</fullName>
    </submittedName>
</protein>
<name>A0A517N743_9BACT</name>
<dbReference type="InterPro" id="IPR044563">
    <property type="entry name" value="Sgt1-like"/>
</dbReference>
<organism evidence="3 4">
    <name type="scientific">Rubripirellula lacrimiformis</name>
    <dbReference type="NCBI Taxonomy" id="1930273"/>
    <lineage>
        <taxon>Bacteria</taxon>
        <taxon>Pseudomonadati</taxon>
        <taxon>Planctomycetota</taxon>
        <taxon>Planctomycetia</taxon>
        <taxon>Pirellulales</taxon>
        <taxon>Pirellulaceae</taxon>
        <taxon>Rubripirellula</taxon>
    </lineage>
</organism>
<gene>
    <name evidence="3" type="ORF">K227x_13460</name>
</gene>